<dbReference type="SUPFAM" id="SSF51905">
    <property type="entry name" value="FAD/NAD(P)-binding domain"/>
    <property type="match status" value="1"/>
</dbReference>
<reference evidence="4" key="2">
    <citation type="submission" date="2021-10" db="EMBL/GenBank/DDBJ databases">
        <title>Phylogenomics reveals ancestral predisposition of the termite-cultivated fungus Termitomyces towards a domesticated lifestyle.</title>
        <authorList>
            <person name="Auxier B."/>
            <person name="Grum-Grzhimaylo A."/>
            <person name="Cardenas M.E."/>
            <person name="Lodge J.D."/>
            <person name="Laessoe T."/>
            <person name="Pedersen O."/>
            <person name="Smith M.E."/>
            <person name="Kuyper T.W."/>
            <person name="Franco-Molano E.A."/>
            <person name="Baroni T.J."/>
            <person name="Aanen D.K."/>
        </authorList>
    </citation>
    <scope>NUCLEOTIDE SEQUENCE</scope>
    <source>
        <strain evidence="4">AP01</strain>
        <tissue evidence="4">Mycelium</tissue>
    </source>
</reference>
<dbReference type="InterPro" id="IPR036188">
    <property type="entry name" value="FAD/NAD-bd_sf"/>
</dbReference>
<dbReference type="GO" id="GO:0016614">
    <property type="term" value="F:oxidoreductase activity, acting on CH-OH group of donors"/>
    <property type="evidence" value="ECO:0007669"/>
    <property type="project" value="InterPro"/>
</dbReference>
<evidence type="ECO:0000259" key="3">
    <source>
        <dbReference type="PROSITE" id="PS00624"/>
    </source>
</evidence>
<dbReference type="Proteomes" id="UP000775547">
    <property type="component" value="Unassembled WGS sequence"/>
</dbReference>
<evidence type="ECO:0000313" key="4">
    <source>
        <dbReference type="EMBL" id="KAG5639833.1"/>
    </source>
</evidence>
<feature type="chain" id="PRO_5040215000" description="Glucose-methanol-choline oxidoreductase N-terminal domain-containing protein" evidence="2">
    <location>
        <begin position="18"/>
        <end position="361"/>
    </location>
</feature>
<comment type="similarity">
    <text evidence="1">Belongs to the GMC oxidoreductase family.</text>
</comment>
<dbReference type="InterPro" id="IPR000172">
    <property type="entry name" value="GMC_OxRdtase_N"/>
</dbReference>
<name>A0A9P7FXA0_9AGAR</name>
<evidence type="ECO:0000313" key="5">
    <source>
        <dbReference type="Proteomes" id="UP000775547"/>
    </source>
</evidence>
<reference evidence="4" key="1">
    <citation type="submission" date="2020-07" db="EMBL/GenBank/DDBJ databases">
        <authorList>
            <person name="Nieuwenhuis M."/>
            <person name="Van De Peppel L.J.J."/>
        </authorList>
    </citation>
    <scope>NUCLEOTIDE SEQUENCE</scope>
    <source>
        <strain evidence="4">AP01</strain>
        <tissue evidence="4">Mycelium</tissue>
    </source>
</reference>
<keyword evidence="2" id="KW-0732">Signal</keyword>
<protein>
    <recommendedName>
        <fullName evidence="3">Glucose-methanol-choline oxidoreductase N-terminal domain-containing protein</fullName>
    </recommendedName>
</protein>
<proteinExistence type="inferred from homology"/>
<dbReference type="EMBL" id="JABCKV010001969">
    <property type="protein sequence ID" value="KAG5639833.1"/>
    <property type="molecule type" value="Genomic_DNA"/>
</dbReference>
<comment type="caution">
    <text evidence="4">The sequence shown here is derived from an EMBL/GenBank/DDBJ whole genome shotgun (WGS) entry which is preliminary data.</text>
</comment>
<accession>A0A9P7FXA0</accession>
<feature type="non-terminal residue" evidence="4">
    <location>
        <position position="1"/>
    </location>
</feature>
<keyword evidence="5" id="KW-1185">Reference proteome</keyword>
<dbReference type="PROSITE" id="PS00624">
    <property type="entry name" value="GMC_OXRED_2"/>
    <property type="match status" value="1"/>
</dbReference>
<sequence>MLRKISFTLALSGLAQSTLIDLKTSGATGKSVLASTNFDYVRGTTAIKSFGSPLTIVVGGGTAGLTVARRLSDDSSKKVLVLEAGRSGLNDPLVTIPKNSFAFIATDIDWFYNSAPQTNANNKVVNLSAGKILGGDSAINGLVWVRGAKEEYDAIESLGNQGWNWNRFYAAMRKAEAYKPVPAPNEYGYQAKASSLGTSGPVDVTFPGYLPLQHQKFIEASVQLGHTHNKDAYSGNNRGVFHSLSSQTRAAVRRTSHVAYVDPVISRTNLVVLHNGALVSKLDIAPASSPVSVSTVQVRFPDGTVQLAKPKATTGEVILSGGTIRTPQLLELSGVGDPAVLTPLGIPVRVNLPGVGANYED</sequence>
<dbReference type="GO" id="GO:0044550">
    <property type="term" value="P:secondary metabolite biosynthetic process"/>
    <property type="evidence" value="ECO:0007669"/>
    <property type="project" value="TreeGrafter"/>
</dbReference>
<dbReference type="InterPro" id="IPR012132">
    <property type="entry name" value="GMC_OxRdtase"/>
</dbReference>
<dbReference type="AlphaFoldDB" id="A0A9P7FXA0"/>
<feature type="signal peptide" evidence="2">
    <location>
        <begin position="1"/>
        <end position="17"/>
    </location>
</feature>
<evidence type="ECO:0000256" key="1">
    <source>
        <dbReference type="ARBA" id="ARBA00010790"/>
    </source>
</evidence>
<dbReference type="OrthoDB" id="269227at2759"/>
<organism evidence="4 5">
    <name type="scientific">Asterophora parasitica</name>
    <dbReference type="NCBI Taxonomy" id="117018"/>
    <lineage>
        <taxon>Eukaryota</taxon>
        <taxon>Fungi</taxon>
        <taxon>Dikarya</taxon>
        <taxon>Basidiomycota</taxon>
        <taxon>Agaricomycotina</taxon>
        <taxon>Agaricomycetes</taxon>
        <taxon>Agaricomycetidae</taxon>
        <taxon>Agaricales</taxon>
        <taxon>Tricholomatineae</taxon>
        <taxon>Lyophyllaceae</taxon>
        <taxon>Asterophora</taxon>
    </lineage>
</organism>
<feature type="domain" description="Glucose-methanol-choline oxidoreductase N-terminal" evidence="3">
    <location>
        <begin position="322"/>
        <end position="336"/>
    </location>
</feature>
<dbReference type="GO" id="GO:0050660">
    <property type="term" value="F:flavin adenine dinucleotide binding"/>
    <property type="evidence" value="ECO:0007669"/>
    <property type="project" value="InterPro"/>
</dbReference>
<dbReference type="PANTHER" id="PTHR11552">
    <property type="entry name" value="GLUCOSE-METHANOL-CHOLINE GMC OXIDOREDUCTASE"/>
    <property type="match status" value="1"/>
</dbReference>
<dbReference type="PANTHER" id="PTHR11552:SF115">
    <property type="entry name" value="DEHYDROGENASE XPTC-RELATED"/>
    <property type="match status" value="1"/>
</dbReference>
<evidence type="ECO:0000256" key="2">
    <source>
        <dbReference type="SAM" id="SignalP"/>
    </source>
</evidence>
<gene>
    <name evidence="4" type="ORF">DXG03_003031</name>
</gene>
<dbReference type="Gene3D" id="3.50.50.60">
    <property type="entry name" value="FAD/NAD(P)-binding domain"/>
    <property type="match status" value="2"/>
</dbReference>
<dbReference type="Pfam" id="PF00732">
    <property type="entry name" value="GMC_oxred_N"/>
    <property type="match status" value="1"/>
</dbReference>